<dbReference type="SUPFAM" id="SSF102114">
    <property type="entry name" value="Radical SAM enzymes"/>
    <property type="match status" value="1"/>
</dbReference>
<dbReference type="PROSITE" id="PS51918">
    <property type="entry name" value="RADICAL_SAM"/>
    <property type="match status" value="1"/>
</dbReference>
<protein>
    <recommendedName>
        <fullName evidence="6">Radical SAM core domain-containing protein</fullName>
    </recommendedName>
</protein>
<evidence type="ECO:0000313" key="8">
    <source>
        <dbReference type="Proteomes" id="UP000198614"/>
    </source>
</evidence>
<evidence type="ECO:0000256" key="3">
    <source>
        <dbReference type="ARBA" id="ARBA00023004"/>
    </source>
</evidence>
<accession>A0A1G7XUG0</accession>
<keyword evidence="1" id="KW-0949">S-adenosyl-L-methionine</keyword>
<evidence type="ECO:0000256" key="2">
    <source>
        <dbReference type="ARBA" id="ARBA00022723"/>
    </source>
</evidence>
<sequence>MTAATGSFRQFVIKVHSRCDLRCDHCYVYTHADRSWRGRPVTMSEDTLRLAAARIAEHAVAHRLPRVHVVLHGGEPLLAGRERLRGFARTLRSALRGTAALDLRMQTNGLLLDDAFCAMLAEESILTSVSLDGDERAHDRHRVRADGSGSHRDVVRAIRRLNAPAHRRAFGGLLCTVDVENDPVAVYRALAGLDPPALDFLLPHATWDRPPPRPRGATGSTGSTGSTEYADWLIAVHDRWAAEGRPMPIRMFESISRLAEGGTSFTEALGTDGTDLLVLETDGAVEQADWLKTAYPGAPETGLHLATHRLEEAAAHPGIRARRTGTAGLSASCRSCRVVEVCGGGLYGHRYRAANGFDNPSVYCADLLKLIDHVRAAERRPTGTQPAPATATGALRNRHTLPWPRFDALAAGLGTAEDVRELAAAQRSLRTTALAAAARTAERRPDASAAGWKALAALPAEVRRLLLADPHLRSWALAHARLERPAGGRPAEAALSATARTRGRLTLPVPLRRGPEGTGIHLPGLGRLLLPEDGPVPGAGGTVTVEAADGRIALAGRVPGVDPLPGDMRWQPLRHLAADGLRVALDDLDPGRDRYGEDRRAHPRLTEEQAGQWQDRFAEGWRLIREAYPVYAAGIAEGLTTLVPLTPRPGKDISATSGPAFGAIGLALPRTAEDLAMLLIHEFQHTKLWALYDMYDLFDPADTRLLPVPWRPDPRPPPAALQGAYAHLAVADVWRLRAARTRTGPGRDVTGARQARAAAATWRQGVLEVLDALLDTGSLTPYGLRLVRSLREAAAALEP</sequence>
<dbReference type="Proteomes" id="UP000198614">
    <property type="component" value="Unassembled WGS sequence"/>
</dbReference>
<gene>
    <name evidence="7" type="ORF">SAMN05216260_13413</name>
</gene>
<dbReference type="OrthoDB" id="9782387at2"/>
<dbReference type="InterPro" id="IPR023867">
    <property type="entry name" value="Sulphatase_maturase_rSAM"/>
</dbReference>
<proteinExistence type="predicted"/>
<dbReference type="SFLD" id="SFLDG01386">
    <property type="entry name" value="main_SPASM_domain-containing"/>
    <property type="match status" value="1"/>
</dbReference>
<dbReference type="GO" id="GO:0046872">
    <property type="term" value="F:metal ion binding"/>
    <property type="evidence" value="ECO:0007669"/>
    <property type="project" value="UniProtKB-KW"/>
</dbReference>
<feature type="domain" description="Radical SAM core" evidence="6">
    <location>
        <begin position="5"/>
        <end position="243"/>
    </location>
</feature>
<keyword evidence="3" id="KW-0408">Iron</keyword>
<dbReference type="PANTHER" id="PTHR43273">
    <property type="entry name" value="ANAEROBIC SULFATASE-MATURATING ENZYME HOMOLOG ASLB-RELATED"/>
    <property type="match status" value="1"/>
</dbReference>
<evidence type="ECO:0000259" key="6">
    <source>
        <dbReference type="PROSITE" id="PS51918"/>
    </source>
</evidence>
<dbReference type="Gene3D" id="3.20.20.70">
    <property type="entry name" value="Aldolase class I"/>
    <property type="match status" value="1"/>
</dbReference>
<name>A0A1G7XUG0_9ACTN</name>
<dbReference type="Pfam" id="PF04055">
    <property type="entry name" value="Radical_SAM"/>
    <property type="match status" value="1"/>
</dbReference>
<dbReference type="InterPro" id="IPR026337">
    <property type="entry name" value="AKG_HExxH"/>
</dbReference>
<dbReference type="SFLD" id="SFLDS00029">
    <property type="entry name" value="Radical_SAM"/>
    <property type="match status" value="1"/>
</dbReference>
<dbReference type="AlphaFoldDB" id="A0A1G7XUG0"/>
<dbReference type="InterPro" id="IPR007197">
    <property type="entry name" value="rSAM"/>
</dbReference>
<evidence type="ECO:0000256" key="4">
    <source>
        <dbReference type="ARBA" id="ARBA00023014"/>
    </source>
</evidence>
<dbReference type="InterPro" id="IPR026335">
    <property type="entry name" value="rSAM_SPASM_FxsB"/>
</dbReference>
<dbReference type="SFLD" id="SFLDG01072">
    <property type="entry name" value="dehydrogenase_like"/>
    <property type="match status" value="1"/>
</dbReference>
<feature type="region of interest" description="Disordered" evidence="5">
    <location>
        <begin position="204"/>
        <end position="224"/>
    </location>
</feature>
<dbReference type="PANTHER" id="PTHR43273:SF8">
    <property type="entry name" value="RADICAL SAM DOMAIN PROTEIN"/>
    <property type="match status" value="1"/>
</dbReference>
<dbReference type="GO" id="GO:0051536">
    <property type="term" value="F:iron-sulfur cluster binding"/>
    <property type="evidence" value="ECO:0007669"/>
    <property type="project" value="UniProtKB-KW"/>
</dbReference>
<dbReference type="EMBL" id="FNAX01000034">
    <property type="protein sequence ID" value="SDG87797.1"/>
    <property type="molecule type" value="Genomic_DNA"/>
</dbReference>
<organism evidence="7 8">
    <name type="scientific">Streptomyces griseoaurantiacus</name>
    <dbReference type="NCBI Taxonomy" id="68213"/>
    <lineage>
        <taxon>Bacteria</taxon>
        <taxon>Bacillati</taxon>
        <taxon>Actinomycetota</taxon>
        <taxon>Actinomycetes</taxon>
        <taxon>Kitasatosporales</taxon>
        <taxon>Streptomycetaceae</taxon>
        <taxon>Streptomyces</taxon>
        <taxon>Streptomyces aurantiacus group</taxon>
    </lineage>
</organism>
<dbReference type="CDD" id="cd01335">
    <property type="entry name" value="Radical_SAM"/>
    <property type="match status" value="1"/>
</dbReference>
<keyword evidence="2" id="KW-0479">Metal-binding</keyword>
<evidence type="ECO:0000256" key="5">
    <source>
        <dbReference type="SAM" id="MobiDB-lite"/>
    </source>
</evidence>
<reference evidence="7 8" key="1">
    <citation type="submission" date="2016-10" db="EMBL/GenBank/DDBJ databases">
        <authorList>
            <person name="de Groot N.N."/>
        </authorList>
    </citation>
    <scope>NUCLEOTIDE SEQUENCE [LARGE SCALE GENOMIC DNA]</scope>
    <source>
        <strain evidence="7 8">CGMCC 4.1859</strain>
    </source>
</reference>
<dbReference type="InterPro" id="IPR013785">
    <property type="entry name" value="Aldolase_TIM"/>
</dbReference>
<evidence type="ECO:0000313" key="7">
    <source>
        <dbReference type="EMBL" id="SDG87797.1"/>
    </source>
</evidence>
<dbReference type="InterPro" id="IPR058240">
    <property type="entry name" value="rSAM_sf"/>
</dbReference>
<keyword evidence="4" id="KW-0411">Iron-sulfur</keyword>
<evidence type="ECO:0000256" key="1">
    <source>
        <dbReference type="ARBA" id="ARBA00022691"/>
    </source>
</evidence>
<dbReference type="GO" id="GO:0016491">
    <property type="term" value="F:oxidoreductase activity"/>
    <property type="evidence" value="ECO:0007669"/>
    <property type="project" value="InterPro"/>
</dbReference>
<dbReference type="NCBIfam" id="TIGR04267">
    <property type="entry name" value="mod_HExxH"/>
    <property type="match status" value="1"/>
</dbReference>
<dbReference type="SFLD" id="SFLDG01067">
    <property type="entry name" value="SPASM/twitch_domain_containing"/>
    <property type="match status" value="1"/>
</dbReference>
<dbReference type="NCBIfam" id="TIGR04269">
    <property type="entry name" value="SAM_SPASM_FxsB"/>
    <property type="match status" value="1"/>
</dbReference>